<dbReference type="InterPro" id="IPR019080">
    <property type="entry name" value="YqaJ_viral_recombinase"/>
</dbReference>
<protein>
    <recommendedName>
        <fullName evidence="1">YqaJ viral recombinase domain-containing protein</fullName>
    </recommendedName>
</protein>
<evidence type="ECO:0000259" key="1">
    <source>
        <dbReference type="Pfam" id="PF09588"/>
    </source>
</evidence>
<dbReference type="SUPFAM" id="SSF52980">
    <property type="entry name" value="Restriction endonuclease-like"/>
    <property type="match status" value="1"/>
</dbReference>
<feature type="domain" description="YqaJ viral recombinase" evidence="1">
    <location>
        <begin position="257"/>
        <end position="385"/>
    </location>
</feature>
<dbReference type="EMBL" id="JANEYG010000672">
    <property type="protein sequence ID" value="KAJ8909294.1"/>
    <property type="molecule type" value="Genomic_DNA"/>
</dbReference>
<dbReference type="GO" id="GO:0006281">
    <property type="term" value="P:DNA repair"/>
    <property type="evidence" value="ECO:0007669"/>
    <property type="project" value="UniProtKB-ARBA"/>
</dbReference>
<dbReference type="PANTHER" id="PTHR39953">
    <property type="entry name" value="RE54151P"/>
    <property type="match status" value="1"/>
</dbReference>
<dbReference type="PANTHER" id="PTHR39953:SF1">
    <property type="entry name" value="RE54151P"/>
    <property type="match status" value="1"/>
</dbReference>
<organism evidence="2 3">
    <name type="scientific">Exocentrus adspersus</name>
    <dbReference type="NCBI Taxonomy" id="1586481"/>
    <lineage>
        <taxon>Eukaryota</taxon>
        <taxon>Metazoa</taxon>
        <taxon>Ecdysozoa</taxon>
        <taxon>Arthropoda</taxon>
        <taxon>Hexapoda</taxon>
        <taxon>Insecta</taxon>
        <taxon>Pterygota</taxon>
        <taxon>Neoptera</taxon>
        <taxon>Endopterygota</taxon>
        <taxon>Coleoptera</taxon>
        <taxon>Polyphaga</taxon>
        <taxon>Cucujiformia</taxon>
        <taxon>Chrysomeloidea</taxon>
        <taxon>Cerambycidae</taxon>
        <taxon>Lamiinae</taxon>
        <taxon>Acanthocinini</taxon>
        <taxon>Exocentrus</taxon>
    </lineage>
</organism>
<reference evidence="2 3" key="1">
    <citation type="journal article" date="2023" name="Insect Mol. Biol.">
        <title>Genome sequencing provides insights into the evolution of gene families encoding plant cell wall-degrading enzymes in longhorned beetles.</title>
        <authorList>
            <person name="Shin N.R."/>
            <person name="Okamura Y."/>
            <person name="Kirsch R."/>
            <person name="Pauchet Y."/>
        </authorList>
    </citation>
    <scope>NUCLEOTIDE SEQUENCE [LARGE SCALE GENOMIC DNA]</scope>
    <source>
        <strain evidence="2">EAD_L_NR</strain>
    </source>
</reference>
<evidence type="ECO:0000313" key="2">
    <source>
        <dbReference type="EMBL" id="KAJ8909294.1"/>
    </source>
</evidence>
<dbReference type="Gene3D" id="3.90.320.10">
    <property type="match status" value="1"/>
</dbReference>
<dbReference type="InterPro" id="IPR011335">
    <property type="entry name" value="Restrct_endonuc-II-like"/>
</dbReference>
<name>A0AAV8V4Z2_9CUCU</name>
<evidence type="ECO:0000313" key="3">
    <source>
        <dbReference type="Proteomes" id="UP001159042"/>
    </source>
</evidence>
<comment type="caution">
    <text evidence="2">The sequence shown here is derived from an EMBL/GenBank/DDBJ whole genome shotgun (WGS) entry which is preliminary data.</text>
</comment>
<dbReference type="CDD" id="cd22343">
    <property type="entry name" value="PDDEXK_lambda_exonuclease-like"/>
    <property type="match status" value="1"/>
</dbReference>
<sequence>MTSKDFVKATSNNLPRVNMFMIICFVKNDDRFNAAEFRGVKASTSSREEYGDSAVGYVELKREGTVCILQCKVCPEHKVRTKNYSVRLIIDEQEERIVDVSCGCKHALSFVMWVHRRSEEPSPTDVTSYWVKPRLAKIGTSLKFIAASDFSEDFNFSNPRPSTSGDTLTPAAPQSTFKEDLLNVAAANQLEGQIMKHSSTCNEQYVALSVFKQIFKFNREGGTTADNFIEFFSSQMTSNLCKFVEKETRGQSTSALWYEMRFGRITASKIYEFSHCQTPDGTLVETIIGAYKVRDTKYMERGRMLEKRVLRCIENQISNKLHDCGLFVMPGFPVFGASPDAICADLVVEVKCPSSEKQINMYIRDGVIANKYKAQIHIQMLCTNKRRGLFCVADPKFEETENITLL</sequence>
<dbReference type="Proteomes" id="UP001159042">
    <property type="component" value="Unassembled WGS sequence"/>
</dbReference>
<keyword evidence="3" id="KW-1185">Reference proteome</keyword>
<accession>A0AAV8V4Z2</accession>
<gene>
    <name evidence="2" type="ORF">NQ315_017029</name>
</gene>
<dbReference type="Pfam" id="PF09588">
    <property type="entry name" value="YqaJ"/>
    <property type="match status" value="1"/>
</dbReference>
<proteinExistence type="predicted"/>
<dbReference type="AlphaFoldDB" id="A0AAV8V4Z2"/>
<dbReference type="InterPro" id="IPR011604">
    <property type="entry name" value="PDDEXK-like_dom_sf"/>
</dbReference>